<keyword evidence="1" id="KW-0812">Transmembrane</keyword>
<dbReference type="Proteomes" id="UP001203687">
    <property type="component" value="Unassembled WGS sequence"/>
</dbReference>
<gene>
    <name evidence="2" type="ORF">MUY34_16945</name>
</gene>
<sequence>MEKRKKISTGIGFKRYFLSWFILVFTYAITEIFNLSRFWDYTAWIIAILASILFFSLKKVEFNKDVIFFNNKKVDYESIIGLRNFEINHRQFFIFQTNSKNIFRKFYFTQLGGISYFSLAKIFFSKKNTAELPIAEFLSLLDEKSNIMKK</sequence>
<accession>A0ABT0HD81</accession>
<keyword evidence="1" id="KW-1133">Transmembrane helix</keyword>
<name>A0ABT0HD81_9FLAO</name>
<keyword evidence="1" id="KW-0472">Membrane</keyword>
<reference evidence="2" key="1">
    <citation type="submission" date="2022-04" db="EMBL/GenBank/DDBJ databases">
        <authorList>
            <person name="Ren T."/>
        </authorList>
    </citation>
    <scope>NUCLEOTIDE SEQUENCE</scope>
    <source>
        <strain evidence="2">F63249</strain>
    </source>
</reference>
<evidence type="ECO:0000256" key="1">
    <source>
        <dbReference type="SAM" id="Phobius"/>
    </source>
</evidence>
<evidence type="ECO:0008006" key="4">
    <source>
        <dbReference type="Google" id="ProtNLM"/>
    </source>
</evidence>
<protein>
    <recommendedName>
        <fullName evidence="4">PH domain-containing protein</fullName>
    </recommendedName>
</protein>
<dbReference type="RefSeq" id="WP_248414031.1">
    <property type="nucleotide sequence ID" value="NZ_JALPQF010000043.1"/>
</dbReference>
<evidence type="ECO:0000313" key="2">
    <source>
        <dbReference type="EMBL" id="MCK8482314.1"/>
    </source>
</evidence>
<feature type="transmembrane region" description="Helical" evidence="1">
    <location>
        <begin position="12"/>
        <end position="29"/>
    </location>
</feature>
<comment type="caution">
    <text evidence="2">The sequence shown here is derived from an EMBL/GenBank/DDBJ whole genome shotgun (WGS) entry which is preliminary data.</text>
</comment>
<evidence type="ECO:0000313" key="3">
    <source>
        <dbReference type="Proteomes" id="UP001203687"/>
    </source>
</evidence>
<organism evidence="2 3">
    <name type="scientific">Psychroserpens algicola</name>
    <dbReference type="NCBI Taxonomy" id="1719034"/>
    <lineage>
        <taxon>Bacteria</taxon>
        <taxon>Pseudomonadati</taxon>
        <taxon>Bacteroidota</taxon>
        <taxon>Flavobacteriia</taxon>
        <taxon>Flavobacteriales</taxon>
        <taxon>Flavobacteriaceae</taxon>
        <taxon>Psychroserpens</taxon>
    </lineage>
</organism>
<dbReference type="EMBL" id="JALPQF010000043">
    <property type="protein sequence ID" value="MCK8482314.1"/>
    <property type="molecule type" value="Genomic_DNA"/>
</dbReference>
<feature type="transmembrane region" description="Helical" evidence="1">
    <location>
        <begin position="41"/>
        <end position="57"/>
    </location>
</feature>
<keyword evidence="3" id="KW-1185">Reference proteome</keyword>
<proteinExistence type="predicted"/>